<organism evidence="2 3">
    <name type="scientific">Fusarium langsethiae</name>
    <dbReference type="NCBI Taxonomy" id="179993"/>
    <lineage>
        <taxon>Eukaryota</taxon>
        <taxon>Fungi</taxon>
        <taxon>Dikarya</taxon>
        <taxon>Ascomycota</taxon>
        <taxon>Pezizomycotina</taxon>
        <taxon>Sordariomycetes</taxon>
        <taxon>Hypocreomycetidae</taxon>
        <taxon>Hypocreales</taxon>
        <taxon>Nectriaceae</taxon>
        <taxon>Fusarium</taxon>
    </lineage>
</organism>
<keyword evidence="3" id="KW-1185">Reference proteome</keyword>
<protein>
    <submittedName>
        <fullName evidence="2">Uncharacterized protein</fullName>
    </submittedName>
</protein>
<comment type="caution">
    <text evidence="2">The sequence shown here is derived from an EMBL/GenBank/DDBJ whole genome shotgun (WGS) entry which is preliminary data.</text>
</comment>
<reference evidence="2 3" key="1">
    <citation type="submission" date="2015-04" db="EMBL/GenBank/DDBJ databases">
        <title>The draft genome sequence of Fusarium langsethiae, a T-2/HT-2 mycotoxin producer.</title>
        <authorList>
            <person name="Lysoe E."/>
            <person name="Divon H.H."/>
            <person name="Terzi V."/>
            <person name="Orru L."/>
            <person name="Lamontanara A."/>
            <person name="Kolseth A.-K."/>
            <person name="Frandsen R.J."/>
            <person name="Nielsen K."/>
            <person name="Thrane U."/>
        </authorList>
    </citation>
    <scope>NUCLEOTIDE SEQUENCE [LARGE SCALE GENOMIC DNA]</scope>
    <source>
        <strain evidence="2 3">Fl201059</strain>
    </source>
</reference>
<name>A0A0M9EN72_FUSLA</name>
<feature type="region of interest" description="Disordered" evidence="1">
    <location>
        <begin position="175"/>
        <end position="224"/>
    </location>
</feature>
<gene>
    <name evidence="2" type="ORF">FLAG1_10719</name>
</gene>
<evidence type="ECO:0000313" key="2">
    <source>
        <dbReference type="EMBL" id="KPA36508.1"/>
    </source>
</evidence>
<sequence>MEPFFARLFTDELRKSLQSFERDGNIQKFHDSGTEILTAIGFLIQTEGPLAELKSIKKHGHHTKKLQTYNDFVFSEKNDGFKDLRCRLRSLDFLVYLLIGVSRDLPQIKKLKPHLLVSLKSQGKTLETCLQVDNRLYQDRFIPAFHETARNYWGSNFEDFKSHCLEISSKKKEEWASQTGSKRKKAPSGHPARAQSYSEQPASAQSRGYNSETPRPSQKRTKTGTVVEGGVQIGENGEEILRGHHNGVQHQMQSFTDVQDPEYLHAGNLMTVPNLIEPSIPVVVNTSENDHAQDQVPTAENAVDCLQKNRPDYGHLTMPPGITQAKQL</sequence>
<proteinExistence type="predicted"/>
<evidence type="ECO:0000256" key="1">
    <source>
        <dbReference type="SAM" id="MobiDB-lite"/>
    </source>
</evidence>
<dbReference type="AlphaFoldDB" id="A0A0M9EN72"/>
<dbReference type="Proteomes" id="UP000037904">
    <property type="component" value="Unassembled WGS sequence"/>
</dbReference>
<dbReference type="EMBL" id="JXCE01000620">
    <property type="protein sequence ID" value="KPA36508.1"/>
    <property type="molecule type" value="Genomic_DNA"/>
</dbReference>
<feature type="compositionally biased region" description="Polar residues" evidence="1">
    <location>
        <begin position="195"/>
        <end position="216"/>
    </location>
</feature>
<accession>A0A0M9EN72</accession>
<evidence type="ECO:0000313" key="3">
    <source>
        <dbReference type="Proteomes" id="UP000037904"/>
    </source>
</evidence>